<dbReference type="VEuPathDB" id="FungiDB:RO3G_13502"/>
<keyword evidence="2" id="KW-1185">Reference proteome</keyword>
<dbReference type="AlphaFoldDB" id="I1CK11"/>
<sequence>MDDALDGSIWPSPKVIRDPPPIVLAKGSKCVCCKTIVLSPSPFSAITLRSPWMSPAIKSRSLCRPIWKKKMMIMMSEIATYHIAALGPTDQSRKE</sequence>
<proteinExistence type="predicted"/>
<dbReference type="Proteomes" id="UP000009138">
    <property type="component" value="Unassembled WGS sequence"/>
</dbReference>
<gene>
    <name evidence="1" type="ORF">RO3G_13502</name>
</gene>
<evidence type="ECO:0000313" key="1">
    <source>
        <dbReference type="EMBL" id="EIE88791.1"/>
    </source>
</evidence>
<dbReference type="RefSeq" id="XP_067524187.1">
    <property type="nucleotide sequence ID" value="XM_067668086.1"/>
</dbReference>
<accession>I1CK11</accession>
<reference evidence="1 2" key="1">
    <citation type="journal article" date="2009" name="PLoS Genet.">
        <title>Genomic analysis of the basal lineage fungus Rhizopus oryzae reveals a whole-genome duplication.</title>
        <authorList>
            <person name="Ma L.-J."/>
            <person name="Ibrahim A.S."/>
            <person name="Skory C."/>
            <person name="Grabherr M.G."/>
            <person name="Burger G."/>
            <person name="Butler M."/>
            <person name="Elias M."/>
            <person name="Idnurm A."/>
            <person name="Lang B.F."/>
            <person name="Sone T."/>
            <person name="Abe A."/>
            <person name="Calvo S.E."/>
            <person name="Corrochano L.M."/>
            <person name="Engels R."/>
            <person name="Fu J."/>
            <person name="Hansberg W."/>
            <person name="Kim J.-M."/>
            <person name="Kodira C.D."/>
            <person name="Koehrsen M.J."/>
            <person name="Liu B."/>
            <person name="Miranda-Saavedra D."/>
            <person name="O'Leary S."/>
            <person name="Ortiz-Castellanos L."/>
            <person name="Poulter R."/>
            <person name="Rodriguez-Romero J."/>
            <person name="Ruiz-Herrera J."/>
            <person name="Shen Y.-Q."/>
            <person name="Zeng Q."/>
            <person name="Galagan J."/>
            <person name="Birren B.W."/>
            <person name="Cuomo C.A."/>
            <person name="Wickes B.L."/>
        </authorList>
    </citation>
    <scope>NUCLEOTIDE SEQUENCE [LARGE SCALE GENOMIC DNA]</scope>
    <source>
        <strain evidence="2">RA 99-880 / ATCC MYA-4621 / FGSC 9543 / NRRL 43880</strain>
    </source>
</reference>
<protein>
    <submittedName>
        <fullName evidence="1">Uncharacterized protein</fullName>
    </submittedName>
</protein>
<evidence type="ECO:0000313" key="2">
    <source>
        <dbReference type="Proteomes" id="UP000009138"/>
    </source>
</evidence>
<dbReference type="InParanoid" id="I1CK11"/>
<dbReference type="GeneID" id="93620467"/>
<name>I1CK11_RHIO9</name>
<dbReference type="EMBL" id="CH476743">
    <property type="protein sequence ID" value="EIE88791.1"/>
    <property type="molecule type" value="Genomic_DNA"/>
</dbReference>
<organism evidence="1 2">
    <name type="scientific">Rhizopus delemar (strain RA 99-880 / ATCC MYA-4621 / FGSC 9543 / NRRL 43880)</name>
    <name type="common">Mucormycosis agent</name>
    <name type="synonym">Rhizopus arrhizus var. delemar</name>
    <dbReference type="NCBI Taxonomy" id="246409"/>
    <lineage>
        <taxon>Eukaryota</taxon>
        <taxon>Fungi</taxon>
        <taxon>Fungi incertae sedis</taxon>
        <taxon>Mucoromycota</taxon>
        <taxon>Mucoromycotina</taxon>
        <taxon>Mucoromycetes</taxon>
        <taxon>Mucorales</taxon>
        <taxon>Mucorineae</taxon>
        <taxon>Rhizopodaceae</taxon>
        <taxon>Rhizopus</taxon>
    </lineage>
</organism>